<evidence type="ECO:0000256" key="6">
    <source>
        <dbReference type="SAM" id="MobiDB-lite"/>
    </source>
</evidence>
<sequence>MAEDPPQENLLCISFTQDSRAISVGHKDGYILYRTMDISDSSILPYEGEMSSIPTMKDVVVLERLFLSSLMCLVSQKDPRVMHVCHFASKNSICDYKFNKSILNIKMNRDRIVVCLEDMIMIYNLKDMKLMHNIVDTPLNRLGIIDLSSETKTALLAYPGNNETGSIHIFDAMNLTSVNTFVAHEGTLAAIKFNPNGTMLATASTKGTVIRVYSVPQGNRLFEFRRGVARCVTIYSLAFSSDSAYLCSSSNTETVHVFKLEKTEEPVNNEATTEATSSWYDVFTRTASAYMPTQVSDLISVERSFATAKLPNSEKRNVVALVTLKGQQHVVVATYDGYLYCYRLDAAGGELDLVKQHRIGPNAEGAKAKPRPTSESGVPNMDDPDNFPPMIHTSS</sequence>
<keyword evidence="2" id="KW-0677">Repeat</keyword>
<gene>
    <name evidence="7" type="ORF">CAUJ_LOCUS12969</name>
</gene>
<evidence type="ECO:0000256" key="2">
    <source>
        <dbReference type="ARBA" id="ARBA00022737"/>
    </source>
</evidence>
<dbReference type="GO" id="GO:0005737">
    <property type="term" value="C:cytoplasm"/>
    <property type="evidence" value="ECO:0007669"/>
    <property type="project" value="UniProtKB-ARBA"/>
</dbReference>
<name>A0A8S1HVE9_9PELO</name>
<comment type="similarity">
    <text evidence="4">Belongs to the WD repeat PROPPIN family.</text>
</comment>
<dbReference type="InterPro" id="IPR015943">
    <property type="entry name" value="WD40/YVTN_repeat-like_dom_sf"/>
</dbReference>
<organism evidence="7 8">
    <name type="scientific">Caenorhabditis auriculariae</name>
    <dbReference type="NCBI Taxonomy" id="2777116"/>
    <lineage>
        <taxon>Eukaryota</taxon>
        <taxon>Metazoa</taxon>
        <taxon>Ecdysozoa</taxon>
        <taxon>Nematoda</taxon>
        <taxon>Chromadorea</taxon>
        <taxon>Rhabditida</taxon>
        <taxon>Rhabditina</taxon>
        <taxon>Rhabditomorpha</taxon>
        <taxon>Rhabditoidea</taxon>
        <taxon>Rhabditidae</taxon>
        <taxon>Peloderinae</taxon>
        <taxon>Caenorhabditis</taxon>
    </lineage>
</organism>
<dbReference type="Pfam" id="PF21032">
    <property type="entry name" value="PROPPIN"/>
    <property type="match status" value="1"/>
</dbReference>
<dbReference type="SUPFAM" id="SSF50978">
    <property type="entry name" value="WD40 repeat-like"/>
    <property type="match status" value="1"/>
</dbReference>
<protein>
    <recommendedName>
        <fullName evidence="9">WD repeat domain phosphoinositide-interacting protein 2</fullName>
    </recommendedName>
</protein>
<dbReference type="Gene3D" id="2.130.10.10">
    <property type="entry name" value="YVTN repeat-like/Quinoprotein amine dehydrogenase"/>
    <property type="match status" value="1"/>
</dbReference>
<dbReference type="PROSITE" id="PS50082">
    <property type="entry name" value="WD_REPEATS_2"/>
    <property type="match status" value="1"/>
</dbReference>
<dbReference type="SMART" id="SM00320">
    <property type="entry name" value="WD40"/>
    <property type="match status" value="3"/>
</dbReference>
<evidence type="ECO:0008006" key="9">
    <source>
        <dbReference type="Google" id="ProtNLM"/>
    </source>
</evidence>
<proteinExistence type="inferred from homology"/>
<keyword evidence="3" id="KW-0072">Autophagy</keyword>
<evidence type="ECO:0000256" key="1">
    <source>
        <dbReference type="ARBA" id="ARBA00022574"/>
    </source>
</evidence>
<reference evidence="7" key="1">
    <citation type="submission" date="2020-10" db="EMBL/GenBank/DDBJ databases">
        <authorList>
            <person name="Kikuchi T."/>
        </authorList>
    </citation>
    <scope>NUCLEOTIDE SEQUENCE</scope>
    <source>
        <strain evidence="7">NKZ352</strain>
    </source>
</reference>
<evidence type="ECO:0000256" key="3">
    <source>
        <dbReference type="ARBA" id="ARBA00023006"/>
    </source>
</evidence>
<dbReference type="PANTHER" id="PTHR11227">
    <property type="entry name" value="WD-REPEAT PROTEIN INTERACTING WITH PHOSPHOINOSIDES WIPI -RELATED"/>
    <property type="match status" value="1"/>
</dbReference>
<dbReference type="OrthoDB" id="1667587at2759"/>
<comment type="caution">
    <text evidence="7">The sequence shown here is derived from an EMBL/GenBank/DDBJ whole genome shotgun (WGS) entry which is preliminary data.</text>
</comment>
<keyword evidence="8" id="KW-1185">Reference proteome</keyword>
<dbReference type="InterPro" id="IPR036322">
    <property type="entry name" value="WD40_repeat_dom_sf"/>
</dbReference>
<feature type="repeat" description="WD" evidence="5">
    <location>
        <begin position="181"/>
        <end position="209"/>
    </location>
</feature>
<keyword evidence="1 5" id="KW-0853">WD repeat</keyword>
<feature type="region of interest" description="Disordered" evidence="6">
    <location>
        <begin position="362"/>
        <end position="395"/>
    </location>
</feature>
<evidence type="ECO:0000256" key="5">
    <source>
        <dbReference type="PROSITE-ProRule" id="PRU00221"/>
    </source>
</evidence>
<accession>A0A8S1HVE9</accession>
<dbReference type="GO" id="GO:0006914">
    <property type="term" value="P:autophagy"/>
    <property type="evidence" value="ECO:0007669"/>
    <property type="project" value="UniProtKB-KW"/>
</dbReference>
<dbReference type="InterPro" id="IPR048720">
    <property type="entry name" value="PROPPIN"/>
</dbReference>
<evidence type="ECO:0000313" key="8">
    <source>
        <dbReference type="Proteomes" id="UP000835052"/>
    </source>
</evidence>
<dbReference type="Proteomes" id="UP000835052">
    <property type="component" value="Unassembled WGS sequence"/>
</dbReference>
<evidence type="ECO:0000313" key="7">
    <source>
        <dbReference type="EMBL" id="CAD6197059.1"/>
    </source>
</evidence>
<dbReference type="AlphaFoldDB" id="A0A8S1HVE9"/>
<evidence type="ECO:0000256" key="4">
    <source>
        <dbReference type="ARBA" id="ARBA00025740"/>
    </source>
</evidence>
<dbReference type="EMBL" id="CAJGYM010000085">
    <property type="protein sequence ID" value="CAD6197059.1"/>
    <property type="molecule type" value="Genomic_DNA"/>
</dbReference>
<dbReference type="InterPro" id="IPR001680">
    <property type="entry name" value="WD40_rpt"/>
</dbReference>